<keyword evidence="2" id="KW-0813">Transport</keyword>
<feature type="transmembrane region" description="Helical" evidence="6">
    <location>
        <begin position="288"/>
        <end position="309"/>
    </location>
</feature>
<feature type="transmembrane region" description="Helical" evidence="6">
    <location>
        <begin position="21"/>
        <end position="45"/>
    </location>
</feature>
<evidence type="ECO:0000259" key="7">
    <source>
        <dbReference type="PROSITE" id="PS50850"/>
    </source>
</evidence>
<keyword evidence="5 6" id="KW-0472">Membrane</keyword>
<sequence length="503" mass="56442">MDAKEDNGKFKIDDALEIATFGIFHYFLILICGLLMSAIFCEIMSVNFSLPVAECDLSITSKSQYGIVSGSWFAGMILTAYLWGLLSDLYGRRNILTVTPIIGFMTAVASSFSTHYLMLAVFRFFNGICMSSAGAVVFAYLGEFLTTRNRSRSIMIASIIFGIISTAFPISAYFIINQNWKLHIEFLNIIYKPWRLFVLMCGLPSLICGIAFIFLPESPKFCFSKGQTQRSLKILNQIYFMNTRKSDFKVKDIQLEDEFIQASSNPKGVLRMMLHNTLQMLKNYPRSFWLLSIIQFGTFYVCHGLLLFFPDILHEVSQFSESSSSLQLCDVVDKVIAHKTNLSSNFIEVCVDELDISAYTYVTILQSCFLVGFLVISFTVNYIGRFPILIFIFLTTGLCGILIAFIKNATVATYLYLWLLVSGVNSNLLNTVSYDLFPTNLRSMAISTTMLFGRLGGLAGGNVASILLEKSCNWTFGIGGILLVLCGVLVIFIPNIFRRKEPV</sequence>
<evidence type="ECO:0000313" key="9">
    <source>
        <dbReference type="Proteomes" id="UP001153620"/>
    </source>
</evidence>
<feature type="transmembrane region" description="Helical" evidence="6">
    <location>
        <begin position="358"/>
        <end position="379"/>
    </location>
</feature>
<dbReference type="GO" id="GO:0016020">
    <property type="term" value="C:membrane"/>
    <property type="evidence" value="ECO:0007669"/>
    <property type="project" value="UniProtKB-SubCell"/>
</dbReference>
<dbReference type="GO" id="GO:0022857">
    <property type="term" value="F:transmembrane transporter activity"/>
    <property type="evidence" value="ECO:0007669"/>
    <property type="project" value="InterPro"/>
</dbReference>
<dbReference type="SUPFAM" id="SSF103473">
    <property type="entry name" value="MFS general substrate transporter"/>
    <property type="match status" value="1"/>
</dbReference>
<evidence type="ECO:0000256" key="6">
    <source>
        <dbReference type="SAM" id="Phobius"/>
    </source>
</evidence>
<dbReference type="OrthoDB" id="10262656at2759"/>
<gene>
    <name evidence="8" type="ORF">CHIRRI_LOCUS9226</name>
</gene>
<evidence type="ECO:0000256" key="4">
    <source>
        <dbReference type="ARBA" id="ARBA00022989"/>
    </source>
</evidence>
<evidence type="ECO:0000256" key="2">
    <source>
        <dbReference type="ARBA" id="ARBA00022448"/>
    </source>
</evidence>
<feature type="transmembrane region" description="Helical" evidence="6">
    <location>
        <begin position="412"/>
        <end position="430"/>
    </location>
</feature>
<dbReference type="PANTHER" id="PTHR23511:SF35">
    <property type="entry name" value="MAJOR FACILITATOR SUPERFAMILY (MFS) PROFILE DOMAIN-CONTAINING PROTEIN"/>
    <property type="match status" value="1"/>
</dbReference>
<dbReference type="PANTHER" id="PTHR23511">
    <property type="entry name" value="SYNAPTIC VESICLE GLYCOPROTEIN 2"/>
    <property type="match status" value="1"/>
</dbReference>
<feature type="transmembrane region" description="Helical" evidence="6">
    <location>
        <begin position="474"/>
        <end position="497"/>
    </location>
</feature>
<dbReference type="InterPro" id="IPR020846">
    <property type="entry name" value="MFS_dom"/>
</dbReference>
<evidence type="ECO:0000256" key="1">
    <source>
        <dbReference type="ARBA" id="ARBA00004141"/>
    </source>
</evidence>
<reference evidence="8" key="1">
    <citation type="submission" date="2022-01" db="EMBL/GenBank/DDBJ databases">
        <authorList>
            <person name="King R."/>
        </authorList>
    </citation>
    <scope>NUCLEOTIDE SEQUENCE</scope>
</reference>
<dbReference type="PROSITE" id="PS50850">
    <property type="entry name" value="MFS"/>
    <property type="match status" value="1"/>
</dbReference>
<comment type="subcellular location">
    <subcellularLocation>
        <location evidence="1">Membrane</location>
        <topology evidence="1">Multi-pass membrane protein</topology>
    </subcellularLocation>
</comment>
<dbReference type="Pfam" id="PF07690">
    <property type="entry name" value="MFS_1"/>
    <property type="match status" value="2"/>
</dbReference>
<protein>
    <recommendedName>
        <fullName evidence="7">Major facilitator superfamily (MFS) profile domain-containing protein</fullName>
    </recommendedName>
</protein>
<feature type="transmembrane region" description="Helical" evidence="6">
    <location>
        <begin position="451"/>
        <end position="468"/>
    </location>
</feature>
<dbReference type="EMBL" id="OU895879">
    <property type="protein sequence ID" value="CAG9806366.1"/>
    <property type="molecule type" value="Genomic_DNA"/>
</dbReference>
<organism evidence="8 9">
    <name type="scientific">Chironomus riparius</name>
    <dbReference type="NCBI Taxonomy" id="315576"/>
    <lineage>
        <taxon>Eukaryota</taxon>
        <taxon>Metazoa</taxon>
        <taxon>Ecdysozoa</taxon>
        <taxon>Arthropoda</taxon>
        <taxon>Hexapoda</taxon>
        <taxon>Insecta</taxon>
        <taxon>Pterygota</taxon>
        <taxon>Neoptera</taxon>
        <taxon>Endopterygota</taxon>
        <taxon>Diptera</taxon>
        <taxon>Nematocera</taxon>
        <taxon>Chironomoidea</taxon>
        <taxon>Chironomidae</taxon>
        <taxon>Chironominae</taxon>
        <taxon>Chironomus</taxon>
    </lineage>
</organism>
<proteinExistence type="predicted"/>
<dbReference type="InterPro" id="IPR036259">
    <property type="entry name" value="MFS_trans_sf"/>
</dbReference>
<name>A0A9N9S0L7_9DIPT</name>
<feature type="transmembrane region" description="Helical" evidence="6">
    <location>
        <begin position="65"/>
        <end position="83"/>
    </location>
</feature>
<evidence type="ECO:0000313" key="8">
    <source>
        <dbReference type="EMBL" id="CAG9806366.1"/>
    </source>
</evidence>
<reference evidence="8" key="2">
    <citation type="submission" date="2022-10" db="EMBL/GenBank/DDBJ databases">
        <authorList>
            <consortium name="ENA_rothamsted_submissions"/>
            <consortium name="culmorum"/>
            <person name="King R."/>
        </authorList>
    </citation>
    <scope>NUCLEOTIDE SEQUENCE</scope>
</reference>
<dbReference type="AlphaFoldDB" id="A0A9N9S0L7"/>
<feature type="transmembrane region" description="Helical" evidence="6">
    <location>
        <begin position="196"/>
        <end position="215"/>
    </location>
</feature>
<accession>A0A9N9S0L7</accession>
<keyword evidence="9" id="KW-1185">Reference proteome</keyword>
<feature type="transmembrane region" description="Helical" evidence="6">
    <location>
        <begin position="386"/>
        <end position="406"/>
    </location>
</feature>
<evidence type="ECO:0000256" key="5">
    <source>
        <dbReference type="ARBA" id="ARBA00023136"/>
    </source>
</evidence>
<dbReference type="Proteomes" id="UP001153620">
    <property type="component" value="Chromosome 3"/>
</dbReference>
<keyword evidence="4 6" id="KW-1133">Transmembrane helix</keyword>
<dbReference type="InterPro" id="IPR011701">
    <property type="entry name" value="MFS"/>
</dbReference>
<evidence type="ECO:0000256" key="3">
    <source>
        <dbReference type="ARBA" id="ARBA00022692"/>
    </source>
</evidence>
<keyword evidence="3 6" id="KW-0812">Transmembrane</keyword>
<feature type="domain" description="Major facilitator superfamily (MFS) profile" evidence="7">
    <location>
        <begin position="26"/>
        <end position="498"/>
    </location>
</feature>
<feature type="transmembrane region" description="Helical" evidence="6">
    <location>
        <begin position="95"/>
        <end position="118"/>
    </location>
</feature>
<feature type="transmembrane region" description="Helical" evidence="6">
    <location>
        <begin position="154"/>
        <end position="176"/>
    </location>
</feature>
<dbReference type="Gene3D" id="1.20.1250.20">
    <property type="entry name" value="MFS general substrate transporter like domains"/>
    <property type="match status" value="1"/>
</dbReference>
<feature type="transmembrane region" description="Helical" evidence="6">
    <location>
        <begin position="124"/>
        <end position="142"/>
    </location>
</feature>